<evidence type="ECO:0000259" key="1">
    <source>
        <dbReference type="Pfam" id="PF15611"/>
    </source>
</evidence>
<evidence type="ECO:0000313" key="2">
    <source>
        <dbReference type="EMBL" id="VXD15691.1"/>
    </source>
</evidence>
<dbReference type="OrthoDB" id="5861318at2"/>
<proteinExistence type="predicted"/>
<feature type="domain" description="Zorya protein ZorC EH" evidence="1">
    <location>
        <begin position="249"/>
        <end position="421"/>
    </location>
</feature>
<dbReference type="AlphaFoldDB" id="A0A7Z9BRR5"/>
<dbReference type="EMBL" id="CZCU02000124">
    <property type="protein sequence ID" value="VXD15691.1"/>
    <property type="molecule type" value="Genomic_DNA"/>
</dbReference>
<protein>
    <recommendedName>
        <fullName evidence="1">Zorya protein ZorC EH domain-containing protein</fullName>
    </recommendedName>
</protein>
<sequence>MIFSSLSLPDFSPIKPSQLLDFSNSLGEQESLLPPHIQITNYIKPRTFEEISKDIENNQIDKISNLEWIYLVYFKSDDLKLCQLIWNIAKEKGWLKNRLIWNLVLYYGNEDNNKKRIISESLVNSFSVDVLDKVDYQDLVTIKIIESLKKAPADLAKLSLTYKKTPKNLLKTYQLPYWIKKAEDALTTVAEVFVSSRDLQYETWLLNCLEEMLSEDQIKATDYLLTNISSEIAETLPNLVEWVKLNFKPKNSYSKWHQLSGEAKEALRKWIGAVNYKDFENIVELLLEKNHELNIPDWQKNQLRARKKFWENYSDSFERIRILLPQRSINALGQYLPENVDRLIEDDSDTEVCIFDFGDWFIVEFFRGEGSETRLFNSSQNPDLEQKLFGSSEVSVKHLRCFKPREIHDHVFCWQTYCEKWLKLSNILPNAGTVFFKGLPYEYGRYGSDGLPTPSYEDQQKRNHRLDQWKNKIIEIESEAEEYVITVLFDLGSL</sequence>
<dbReference type="Proteomes" id="UP000184550">
    <property type="component" value="Unassembled WGS sequence"/>
</dbReference>
<evidence type="ECO:0000313" key="3">
    <source>
        <dbReference type="Proteomes" id="UP000184550"/>
    </source>
</evidence>
<gene>
    <name evidence="2" type="ORF">PL8927_50150</name>
</gene>
<name>A0A7Z9BRR5_9CYAN</name>
<accession>A0A7Z9BRR5</accession>
<comment type="caution">
    <text evidence="2">The sequence shown here is derived from an EMBL/GenBank/DDBJ whole genome shotgun (WGS) entry which is preliminary data.</text>
</comment>
<reference evidence="2" key="1">
    <citation type="submission" date="2019-10" db="EMBL/GenBank/DDBJ databases">
        <authorList>
            <consortium name="Genoscope - CEA"/>
            <person name="William W."/>
        </authorList>
    </citation>
    <scope>NUCLEOTIDE SEQUENCE [LARGE SCALE GENOMIC DNA]</scope>
    <source>
        <strain evidence="2">BBR_PRJEB10992</strain>
    </source>
</reference>
<dbReference type="Pfam" id="PF15611">
    <property type="entry name" value="EH_Signature"/>
    <property type="match status" value="1"/>
</dbReference>
<dbReference type="InterPro" id="IPR028943">
    <property type="entry name" value="ZorC_EH_Signature_dom"/>
</dbReference>
<keyword evidence="3" id="KW-1185">Reference proteome</keyword>
<dbReference type="RefSeq" id="WP_083616635.1">
    <property type="nucleotide sequence ID" value="NZ_LR734824.1"/>
</dbReference>
<organism evidence="2 3">
    <name type="scientific">Planktothrix serta PCC 8927</name>
    <dbReference type="NCBI Taxonomy" id="671068"/>
    <lineage>
        <taxon>Bacteria</taxon>
        <taxon>Bacillati</taxon>
        <taxon>Cyanobacteriota</taxon>
        <taxon>Cyanophyceae</taxon>
        <taxon>Oscillatoriophycideae</taxon>
        <taxon>Oscillatoriales</taxon>
        <taxon>Microcoleaceae</taxon>
        <taxon>Planktothrix</taxon>
    </lineage>
</organism>